<proteinExistence type="predicted"/>
<sequence length="103" mass="11193">MSGGLLRRGEAGYWKEFTATPICKTTLQNDSATRLCNTTLQHDSATRLCNTTLQHDSATRLCNTMAARGILVRWPARLTGGGAGDCVQKRHTVKLSTSGPQRC</sequence>
<dbReference type="EMBL" id="CP036298">
    <property type="protein sequence ID" value="QDV24805.1"/>
    <property type="molecule type" value="Genomic_DNA"/>
</dbReference>
<evidence type="ECO:0000313" key="1">
    <source>
        <dbReference type="EMBL" id="QDV24805.1"/>
    </source>
</evidence>
<keyword evidence="2" id="KW-1185">Reference proteome</keyword>
<name>A0A518G892_9BACT</name>
<dbReference type="AlphaFoldDB" id="A0A518G892"/>
<organism evidence="1 2">
    <name type="scientific">Aureliella helgolandensis</name>
    <dbReference type="NCBI Taxonomy" id="2527968"/>
    <lineage>
        <taxon>Bacteria</taxon>
        <taxon>Pseudomonadati</taxon>
        <taxon>Planctomycetota</taxon>
        <taxon>Planctomycetia</taxon>
        <taxon>Pirellulales</taxon>
        <taxon>Pirellulaceae</taxon>
        <taxon>Aureliella</taxon>
    </lineage>
</organism>
<dbReference type="KEGG" id="ahel:Q31a_31270"/>
<reference evidence="1 2" key="1">
    <citation type="submission" date="2019-02" db="EMBL/GenBank/DDBJ databases">
        <title>Deep-cultivation of Planctomycetes and their phenomic and genomic characterization uncovers novel biology.</title>
        <authorList>
            <person name="Wiegand S."/>
            <person name="Jogler M."/>
            <person name="Boedeker C."/>
            <person name="Pinto D."/>
            <person name="Vollmers J."/>
            <person name="Rivas-Marin E."/>
            <person name="Kohn T."/>
            <person name="Peeters S.H."/>
            <person name="Heuer A."/>
            <person name="Rast P."/>
            <person name="Oberbeckmann S."/>
            <person name="Bunk B."/>
            <person name="Jeske O."/>
            <person name="Meyerdierks A."/>
            <person name="Storesund J.E."/>
            <person name="Kallscheuer N."/>
            <person name="Luecker S."/>
            <person name="Lage O.M."/>
            <person name="Pohl T."/>
            <person name="Merkel B.J."/>
            <person name="Hornburger P."/>
            <person name="Mueller R.-W."/>
            <person name="Bruemmer F."/>
            <person name="Labrenz M."/>
            <person name="Spormann A.M."/>
            <person name="Op den Camp H."/>
            <person name="Overmann J."/>
            <person name="Amann R."/>
            <person name="Jetten M.S.M."/>
            <person name="Mascher T."/>
            <person name="Medema M.H."/>
            <person name="Devos D.P."/>
            <person name="Kaster A.-K."/>
            <person name="Ovreas L."/>
            <person name="Rohde M."/>
            <person name="Galperin M.Y."/>
            <person name="Jogler C."/>
        </authorList>
    </citation>
    <scope>NUCLEOTIDE SEQUENCE [LARGE SCALE GENOMIC DNA]</scope>
    <source>
        <strain evidence="1 2">Q31a</strain>
    </source>
</reference>
<dbReference type="Proteomes" id="UP000318017">
    <property type="component" value="Chromosome"/>
</dbReference>
<evidence type="ECO:0000313" key="2">
    <source>
        <dbReference type="Proteomes" id="UP000318017"/>
    </source>
</evidence>
<protein>
    <submittedName>
        <fullName evidence="1">Uncharacterized protein</fullName>
    </submittedName>
</protein>
<accession>A0A518G892</accession>
<gene>
    <name evidence="1" type="ORF">Q31a_31270</name>
</gene>